<feature type="compositionally biased region" description="Basic and acidic residues" evidence="1">
    <location>
        <begin position="67"/>
        <end position="79"/>
    </location>
</feature>
<name>A0ABZ1JW24_9ACTN</name>
<sequence length="97" mass="10789">MTCWSGSVMHHLVPHRVGRNTSPLPRVRAYVRLQHAQHAQLAHAALSDPRPEYPHLAALPAQPQRRTRPERAGSRKQDGGRLQVVRAEGVHGSKTEA</sequence>
<dbReference type="RefSeq" id="WP_328939857.1">
    <property type="nucleotide sequence ID" value="NZ_CP108133.1"/>
</dbReference>
<feature type="region of interest" description="Disordered" evidence="1">
    <location>
        <begin position="46"/>
        <end position="97"/>
    </location>
</feature>
<feature type="compositionally biased region" description="Basic and acidic residues" evidence="1">
    <location>
        <begin position="88"/>
        <end position="97"/>
    </location>
</feature>
<protein>
    <submittedName>
        <fullName evidence="2">Uncharacterized protein</fullName>
    </submittedName>
</protein>
<reference evidence="2" key="1">
    <citation type="submission" date="2022-10" db="EMBL/GenBank/DDBJ databases">
        <title>The complete genomes of actinobacterial strains from the NBC collection.</title>
        <authorList>
            <person name="Joergensen T.S."/>
            <person name="Alvarez Arevalo M."/>
            <person name="Sterndorff E.B."/>
            <person name="Faurdal D."/>
            <person name="Vuksanovic O."/>
            <person name="Mourched A.-S."/>
            <person name="Charusanti P."/>
            <person name="Shaw S."/>
            <person name="Blin K."/>
            <person name="Weber T."/>
        </authorList>
    </citation>
    <scope>NUCLEOTIDE SEQUENCE</scope>
    <source>
        <strain evidence="2">NBC_00189</strain>
    </source>
</reference>
<accession>A0ABZ1JW24</accession>
<evidence type="ECO:0000256" key="1">
    <source>
        <dbReference type="SAM" id="MobiDB-lite"/>
    </source>
</evidence>
<evidence type="ECO:0000313" key="3">
    <source>
        <dbReference type="Proteomes" id="UP001432166"/>
    </source>
</evidence>
<gene>
    <name evidence="2" type="ORF">OG288_43295</name>
</gene>
<dbReference type="EMBL" id="CP108133">
    <property type="protein sequence ID" value="WTP54548.1"/>
    <property type="molecule type" value="Genomic_DNA"/>
</dbReference>
<proteinExistence type="predicted"/>
<keyword evidence="3" id="KW-1185">Reference proteome</keyword>
<organism evidence="2 3">
    <name type="scientific">Streptomyces tauricus</name>
    <dbReference type="NCBI Taxonomy" id="68274"/>
    <lineage>
        <taxon>Bacteria</taxon>
        <taxon>Bacillati</taxon>
        <taxon>Actinomycetota</taxon>
        <taxon>Actinomycetes</taxon>
        <taxon>Kitasatosporales</taxon>
        <taxon>Streptomycetaceae</taxon>
        <taxon>Streptomyces</taxon>
        <taxon>Streptomyces aurantiacus group</taxon>
    </lineage>
</organism>
<dbReference type="Proteomes" id="UP001432166">
    <property type="component" value="Chromosome"/>
</dbReference>
<evidence type="ECO:0000313" key="2">
    <source>
        <dbReference type="EMBL" id="WTP54548.1"/>
    </source>
</evidence>